<keyword evidence="3" id="KW-0344">Guanine-nucleotide releasing factor</keyword>
<dbReference type="PANTHER" id="PTHR28544:SF1">
    <property type="entry name" value="DENN DOMAIN-CONTAINING PROTEIN 10-RELATED"/>
    <property type="match status" value="1"/>
</dbReference>
<comment type="subcellular location">
    <subcellularLocation>
        <location evidence="1">Late endosome</location>
    </subcellularLocation>
</comment>
<dbReference type="GO" id="GO:2000641">
    <property type="term" value="P:regulation of early endosome to late endosome transport"/>
    <property type="evidence" value="ECO:0007669"/>
    <property type="project" value="TreeGrafter"/>
</dbReference>
<accession>A0A9Q0RKE1</accession>
<evidence type="ECO:0000256" key="4">
    <source>
        <dbReference type="ARBA" id="ARBA00022753"/>
    </source>
</evidence>
<comment type="similarity">
    <text evidence="2">Belongs to the DENND10 family.</text>
</comment>
<evidence type="ECO:0000256" key="2">
    <source>
        <dbReference type="ARBA" id="ARBA00008641"/>
    </source>
</evidence>
<keyword evidence="7" id="KW-1185">Reference proteome</keyword>
<feature type="domain" description="UDENN" evidence="5">
    <location>
        <begin position="10"/>
        <end position="382"/>
    </location>
</feature>
<dbReference type="EMBL" id="JAPWDV010000003">
    <property type="protein sequence ID" value="KAJ6217596.1"/>
    <property type="molecule type" value="Genomic_DNA"/>
</dbReference>
<evidence type="ECO:0000313" key="7">
    <source>
        <dbReference type="Proteomes" id="UP001142055"/>
    </source>
</evidence>
<dbReference type="GO" id="GO:0015031">
    <property type="term" value="P:protein transport"/>
    <property type="evidence" value="ECO:0007669"/>
    <property type="project" value="TreeGrafter"/>
</dbReference>
<gene>
    <name evidence="6" type="ORF">RDWZM_008753</name>
</gene>
<keyword evidence="4" id="KW-0967">Endosome</keyword>
<dbReference type="GO" id="GO:0005770">
    <property type="term" value="C:late endosome"/>
    <property type="evidence" value="ECO:0007669"/>
    <property type="project" value="UniProtKB-SubCell"/>
</dbReference>
<dbReference type="PROSITE" id="PS50211">
    <property type="entry name" value="DENN"/>
    <property type="match status" value="1"/>
</dbReference>
<name>A0A9Q0RKE1_BLOTA</name>
<organism evidence="6 7">
    <name type="scientific">Blomia tropicalis</name>
    <name type="common">Mite</name>
    <dbReference type="NCBI Taxonomy" id="40697"/>
    <lineage>
        <taxon>Eukaryota</taxon>
        <taxon>Metazoa</taxon>
        <taxon>Ecdysozoa</taxon>
        <taxon>Arthropoda</taxon>
        <taxon>Chelicerata</taxon>
        <taxon>Arachnida</taxon>
        <taxon>Acari</taxon>
        <taxon>Acariformes</taxon>
        <taxon>Sarcoptiformes</taxon>
        <taxon>Astigmata</taxon>
        <taxon>Glycyphagoidea</taxon>
        <taxon>Echimyopodidae</taxon>
        <taxon>Blomia</taxon>
    </lineage>
</organism>
<reference evidence="6" key="1">
    <citation type="submission" date="2022-12" db="EMBL/GenBank/DDBJ databases">
        <title>Genome assemblies of Blomia tropicalis.</title>
        <authorList>
            <person name="Cui Y."/>
        </authorList>
    </citation>
    <scope>NUCLEOTIDE SEQUENCE</scope>
    <source>
        <tissue evidence="6">Adult mites</tissue>
    </source>
</reference>
<protein>
    <recommendedName>
        <fullName evidence="5">UDENN domain-containing protein</fullName>
    </recommendedName>
</protein>
<dbReference type="InterPro" id="IPR037516">
    <property type="entry name" value="Tripartite_DENN"/>
</dbReference>
<proteinExistence type="inferred from homology"/>
<evidence type="ECO:0000313" key="6">
    <source>
        <dbReference type="EMBL" id="KAJ6217596.1"/>
    </source>
</evidence>
<dbReference type="Pfam" id="PF08616">
    <property type="entry name" value="SPA"/>
    <property type="match status" value="1"/>
</dbReference>
<dbReference type="AlphaFoldDB" id="A0A9Q0RKE1"/>
<evidence type="ECO:0000256" key="3">
    <source>
        <dbReference type="ARBA" id="ARBA00022658"/>
    </source>
</evidence>
<evidence type="ECO:0000256" key="1">
    <source>
        <dbReference type="ARBA" id="ARBA00004603"/>
    </source>
</evidence>
<dbReference type="OMA" id="RTICTSK"/>
<dbReference type="Proteomes" id="UP001142055">
    <property type="component" value="Chromosome 3"/>
</dbReference>
<evidence type="ECO:0000259" key="5">
    <source>
        <dbReference type="PROSITE" id="PS50211"/>
    </source>
</evidence>
<comment type="caution">
    <text evidence="6">The sequence shown here is derived from an EMBL/GenBank/DDBJ whole genome shotgun (WGS) entry which is preliminary data.</text>
</comment>
<dbReference type="InterPro" id="IPR042431">
    <property type="entry name" value="FAM45"/>
</dbReference>
<dbReference type="PANTHER" id="PTHR28544">
    <property type="entry name" value="PROTEIN FAM45A-RELATED"/>
    <property type="match status" value="1"/>
</dbReference>
<dbReference type="GO" id="GO:0031267">
    <property type="term" value="F:small GTPase binding"/>
    <property type="evidence" value="ECO:0007669"/>
    <property type="project" value="TreeGrafter"/>
</dbReference>
<sequence length="382" mass="45014">MKKAFERLISFHLVEKRDEEIDELGNFLWRWTYPTIENSVRNFIERRLYTKLMHSDHLASNDCDHSQDYFDFYRLRSKWIYVRGESNNKRHVLILLANDFCPQTYRQLLDTFIKMFVQNTPLKIVLHYYLTLMIEGKIVVKELADLQFSLSGLECDNGPLSISSNSNSLKKIIKLFHLDVILIYTALLLKRKIVVYHHSQSKLLEFMSALPFFVSHRIECPDDTFYPNLDLHCPEQIEHIKGQAHYIATFYDSKVEEHEDLYDMYVNLAAVEITISHKSREVFSMTKTHKEIAMALVRVAENESSNDENVINEIIKKTSELRNSLFQIARKNLNDFENESIEINMPQRISRKTLKQSILSPNLEMFFWNFAIAEGMADVDDH</sequence>
<dbReference type="GO" id="GO:0005085">
    <property type="term" value="F:guanyl-nucleotide exchange factor activity"/>
    <property type="evidence" value="ECO:0007669"/>
    <property type="project" value="UniProtKB-KW"/>
</dbReference>